<feature type="transmembrane region" description="Helical" evidence="10">
    <location>
        <begin position="169"/>
        <end position="191"/>
    </location>
</feature>
<gene>
    <name evidence="12" type="ORF">RRG08_042040</name>
</gene>
<dbReference type="GO" id="GO:0004930">
    <property type="term" value="F:G protein-coupled receptor activity"/>
    <property type="evidence" value="ECO:0007669"/>
    <property type="project" value="UniProtKB-KW"/>
</dbReference>
<sequence length="468" mass="51942">MQQDKVYLATTPIAEVNINDSSAITVLNLLTATSNSSGGCPYRDFISNAVLHYSVFCVGIVLVIENSLLIYVIARNMSLHTNTNILVASLAVTDVLMGLQCSLAGLSLKIRSWLAASDFDLHASDKFLLSISLSLVGVSLLHVFSLAVDRYLFVLRPLRYRRFVTRPRVLAVAAAIWILGLIYTLSLLALFQNTHHRQTCIFTEGSVSFGYVPIGCVYLICLVVVTYCTSGMVKLARHYHSRGRVGKRVGSQGSKYRRSKLQKEETVSTVISETGRCGSVPNVEKDANHVFRKIENQKQKRLLPFSIPLNVVIRMTDKDLISFPGHLKNADCDSHNNLPDVEEETTNRSGFASRLVANVGKPEIDFPSLGESIITDDVAEAKDAILLSAEDGKRYVTNKNIYNTNIDQYNRTTTRISNFSSDEKKFYFYKKDVEKSGVFSKSNLKIIKFVLVVFGSGKTGRVGIESVL</sequence>
<organism evidence="12 13">
    <name type="scientific">Elysia crispata</name>
    <name type="common">lettuce slug</name>
    <dbReference type="NCBI Taxonomy" id="231223"/>
    <lineage>
        <taxon>Eukaryota</taxon>
        <taxon>Metazoa</taxon>
        <taxon>Spiralia</taxon>
        <taxon>Lophotrochozoa</taxon>
        <taxon>Mollusca</taxon>
        <taxon>Gastropoda</taxon>
        <taxon>Heterobranchia</taxon>
        <taxon>Euthyneura</taxon>
        <taxon>Panpulmonata</taxon>
        <taxon>Sacoglossa</taxon>
        <taxon>Placobranchoidea</taxon>
        <taxon>Plakobranchidae</taxon>
        <taxon>Elysia</taxon>
    </lineage>
</organism>
<dbReference type="Gene3D" id="1.20.1070.10">
    <property type="entry name" value="Rhodopsin 7-helix transmembrane proteins"/>
    <property type="match status" value="1"/>
</dbReference>
<comment type="similarity">
    <text evidence="9">Belongs to the G-protein coupled receptor 1 family.</text>
</comment>
<keyword evidence="6 10" id="KW-0472">Membrane</keyword>
<comment type="subcellular location">
    <subcellularLocation>
        <location evidence="1">Cell membrane</location>
        <topology evidence="1">Multi-pass membrane protein</topology>
    </subcellularLocation>
</comment>
<proteinExistence type="inferred from homology"/>
<evidence type="ECO:0000256" key="5">
    <source>
        <dbReference type="ARBA" id="ARBA00023040"/>
    </source>
</evidence>
<comment type="caution">
    <text evidence="12">The sequence shown here is derived from an EMBL/GenBank/DDBJ whole genome shotgun (WGS) entry which is preliminary data.</text>
</comment>
<evidence type="ECO:0000256" key="2">
    <source>
        <dbReference type="ARBA" id="ARBA00022475"/>
    </source>
</evidence>
<keyword evidence="13" id="KW-1185">Reference proteome</keyword>
<dbReference type="PROSITE" id="PS00237">
    <property type="entry name" value="G_PROTEIN_RECEP_F1_1"/>
    <property type="match status" value="1"/>
</dbReference>
<protein>
    <recommendedName>
        <fullName evidence="11">G-protein coupled receptors family 1 profile domain-containing protein</fullName>
    </recommendedName>
</protein>
<keyword evidence="4 10" id="KW-1133">Transmembrane helix</keyword>
<name>A0AAE1DCB5_9GAST</name>
<dbReference type="PANTHER" id="PTHR24249:SF372">
    <property type="entry name" value="G-PROTEIN COUPLED RECEPTORS FAMILY 1 PROFILE DOMAIN-CONTAINING PROTEIN"/>
    <property type="match status" value="1"/>
</dbReference>
<evidence type="ECO:0000313" key="12">
    <source>
        <dbReference type="EMBL" id="KAK3764730.1"/>
    </source>
</evidence>
<feature type="transmembrane region" description="Helical" evidence="10">
    <location>
        <begin position="85"/>
        <end position="107"/>
    </location>
</feature>
<dbReference type="Proteomes" id="UP001283361">
    <property type="component" value="Unassembled WGS sequence"/>
</dbReference>
<dbReference type="PANTHER" id="PTHR24249">
    <property type="entry name" value="HISTAMINE RECEPTOR-RELATED G-PROTEIN COUPLED RECEPTOR"/>
    <property type="match status" value="1"/>
</dbReference>
<evidence type="ECO:0000256" key="6">
    <source>
        <dbReference type="ARBA" id="ARBA00023136"/>
    </source>
</evidence>
<evidence type="ECO:0000256" key="3">
    <source>
        <dbReference type="ARBA" id="ARBA00022692"/>
    </source>
</evidence>
<dbReference type="PROSITE" id="PS50262">
    <property type="entry name" value="G_PROTEIN_RECEP_F1_2"/>
    <property type="match status" value="1"/>
</dbReference>
<accession>A0AAE1DCB5</accession>
<evidence type="ECO:0000256" key="1">
    <source>
        <dbReference type="ARBA" id="ARBA00004651"/>
    </source>
</evidence>
<dbReference type="InterPro" id="IPR000276">
    <property type="entry name" value="GPCR_Rhodpsn"/>
</dbReference>
<keyword evidence="8 9" id="KW-0807">Transducer</keyword>
<keyword evidence="5 9" id="KW-0297">G-protein coupled receptor</keyword>
<evidence type="ECO:0000259" key="11">
    <source>
        <dbReference type="PROSITE" id="PS50262"/>
    </source>
</evidence>
<evidence type="ECO:0000313" key="13">
    <source>
        <dbReference type="Proteomes" id="UP001283361"/>
    </source>
</evidence>
<feature type="transmembrane region" description="Helical" evidence="10">
    <location>
        <begin position="51"/>
        <end position="73"/>
    </location>
</feature>
<feature type="transmembrane region" description="Helical" evidence="10">
    <location>
        <begin position="211"/>
        <end position="233"/>
    </location>
</feature>
<evidence type="ECO:0000256" key="8">
    <source>
        <dbReference type="ARBA" id="ARBA00023224"/>
    </source>
</evidence>
<keyword evidence="7 9" id="KW-0675">Receptor</keyword>
<dbReference type="CDD" id="cd00637">
    <property type="entry name" value="7tm_classA_rhodopsin-like"/>
    <property type="match status" value="1"/>
</dbReference>
<reference evidence="12" key="1">
    <citation type="journal article" date="2023" name="G3 (Bethesda)">
        <title>A reference genome for the long-term kleptoplast-retaining sea slug Elysia crispata morphotype clarki.</title>
        <authorList>
            <person name="Eastman K.E."/>
            <person name="Pendleton A.L."/>
            <person name="Shaikh M.A."/>
            <person name="Suttiyut T."/>
            <person name="Ogas R."/>
            <person name="Tomko P."/>
            <person name="Gavelis G."/>
            <person name="Widhalm J.R."/>
            <person name="Wisecaver J.H."/>
        </authorList>
    </citation>
    <scope>NUCLEOTIDE SEQUENCE</scope>
    <source>
        <strain evidence="12">ECLA1</strain>
    </source>
</reference>
<feature type="transmembrane region" description="Helical" evidence="10">
    <location>
        <begin position="127"/>
        <end position="148"/>
    </location>
</feature>
<keyword evidence="3 9" id="KW-0812">Transmembrane</keyword>
<dbReference type="Pfam" id="PF00001">
    <property type="entry name" value="7tm_1"/>
    <property type="match status" value="1"/>
</dbReference>
<keyword evidence="2" id="KW-1003">Cell membrane</keyword>
<evidence type="ECO:0000256" key="10">
    <source>
        <dbReference type="SAM" id="Phobius"/>
    </source>
</evidence>
<dbReference type="EMBL" id="JAWDGP010004412">
    <property type="protein sequence ID" value="KAK3764730.1"/>
    <property type="molecule type" value="Genomic_DNA"/>
</dbReference>
<dbReference type="PRINTS" id="PR00237">
    <property type="entry name" value="GPCRRHODOPSN"/>
</dbReference>
<dbReference type="SUPFAM" id="SSF81321">
    <property type="entry name" value="Family A G protein-coupled receptor-like"/>
    <property type="match status" value="1"/>
</dbReference>
<dbReference type="InterPro" id="IPR017452">
    <property type="entry name" value="GPCR_Rhodpsn_7TM"/>
</dbReference>
<dbReference type="AlphaFoldDB" id="A0AAE1DCB5"/>
<evidence type="ECO:0000256" key="7">
    <source>
        <dbReference type="ARBA" id="ARBA00023170"/>
    </source>
</evidence>
<evidence type="ECO:0000256" key="9">
    <source>
        <dbReference type="RuleBase" id="RU000688"/>
    </source>
</evidence>
<feature type="domain" description="G-protein coupled receptors family 1 profile" evidence="11">
    <location>
        <begin position="65"/>
        <end position="271"/>
    </location>
</feature>
<evidence type="ECO:0000256" key="4">
    <source>
        <dbReference type="ARBA" id="ARBA00022989"/>
    </source>
</evidence>
<dbReference type="InterPro" id="IPR050569">
    <property type="entry name" value="TAAR"/>
</dbReference>
<dbReference type="GO" id="GO:0005886">
    <property type="term" value="C:plasma membrane"/>
    <property type="evidence" value="ECO:0007669"/>
    <property type="project" value="UniProtKB-SubCell"/>
</dbReference>